<proteinExistence type="predicted"/>
<feature type="compositionally biased region" description="Acidic residues" evidence="1">
    <location>
        <begin position="66"/>
        <end position="94"/>
    </location>
</feature>
<dbReference type="RefSeq" id="XP_030990792.1">
    <property type="nucleotide sequence ID" value="XM_031135631.1"/>
</dbReference>
<organism evidence="3 5">
    <name type="scientific">Thyridium curvatum</name>
    <dbReference type="NCBI Taxonomy" id="1093900"/>
    <lineage>
        <taxon>Eukaryota</taxon>
        <taxon>Fungi</taxon>
        <taxon>Dikarya</taxon>
        <taxon>Ascomycota</taxon>
        <taxon>Pezizomycotina</taxon>
        <taxon>Sordariomycetes</taxon>
        <taxon>Sordariomycetidae</taxon>
        <taxon>Thyridiales</taxon>
        <taxon>Thyridiaceae</taxon>
        <taxon>Thyridium</taxon>
    </lineage>
</organism>
<dbReference type="STRING" id="1093900.A0A507AVZ0"/>
<dbReference type="SUPFAM" id="SSF52540">
    <property type="entry name" value="P-loop containing nucleoside triphosphate hydrolases"/>
    <property type="match status" value="1"/>
</dbReference>
<keyword evidence="5" id="KW-1185">Reference proteome</keyword>
<dbReference type="GO" id="GO:0016887">
    <property type="term" value="F:ATP hydrolysis activity"/>
    <property type="evidence" value="ECO:0007669"/>
    <property type="project" value="InterPro"/>
</dbReference>
<feature type="compositionally biased region" description="Polar residues" evidence="1">
    <location>
        <begin position="236"/>
        <end position="250"/>
    </location>
</feature>
<dbReference type="InParanoid" id="A0A507AVZ0"/>
<evidence type="ECO:0000313" key="4">
    <source>
        <dbReference type="EMBL" id="TPX09197.1"/>
    </source>
</evidence>
<dbReference type="InterPro" id="IPR003593">
    <property type="entry name" value="AAA+_ATPase"/>
</dbReference>
<dbReference type="Gene3D" id="3.40.50.300">
    <property type="entry name" value="P-loop containing nucleotide triphosphate hydrolases"/>
    <property type="match status" value="1"/>
</dbReference>
<comment type="caution">
    <text evidence="3">The sequence shown here is derived from an EMBL/GenBank/DDBJ whole genome shotgun (WGS) entry which is preliminary data.</text>
</comment>
<feature type="region of interest" description="Disordered" evidence="1">
    <location>
        <begin position="1"/>
        <end position="154"/>
    </location>
</feature>
<dbReference type="Pfam" id="PF23232">
    <property type="entry name" value="AAA_lid_13"/>
    <property type="match status" value="1"/>
</dbReference>
<feature type="region of interest" description="Disordered" evidence="1">
    <location>
        <begin position="363"/>
        <end position="382"/>
    </location>
</feature>
<dbReference type="Pfam" id="PF22942">
    <property type="entry name" value="DUF7025"/>
    <property type="match status" value="1"/>
</dbReference>
<feature type="region of interest" description="Disordered" evidence="1">
    <location>
        <begin position="171"/>
        <end position="197"/>
    </location>
</feature>
<dbReference type="PANTHER" id="PTHR46411">
    <property type="entry name" value="FAMILY ATPASE, PUTATIVE-RELATED"/>
    <property type="match status" value="1"/>
</dbReference>
<feature type="domain" description="AAA+ ATPase" evidence="2">
    <location>
        <begin position="727"/>
        <end position="854"/>
    </location>
</feature>
<dbReference type="EMBL" id="SKBQ01000006">
    <property type="protein sequence ID" value="TPX09197.1"/>
    <property type="molecule type" value="Genomic_DNA"/>
</dbReference>
<dbReference type="InterPro" id="IPR027417">
    <property type="entry name" value="P-loop_NTPase"/>
</dbReference>
<feature type="compositionally biased region" description="Basic and acidic residues" evidence="1">
    <location>
        <begin position="55"/>
        <end position="65"/>
    </location>
</feature>
<dbReference type="AlphaFoldDB" id="A0A507AVZ0"/>
<feature type="compositionally biased region" description="Basic and acidic residues" evidence="1">
    <location>
        <begin position="625"/>
        <end position="638"/>
    </location>
</feature>
<name>A0A507AVZ0_9PEZI</name>
<dbReference type="OrthoDB" id="10042665at2759"/>
<dbReference type="PANTHER" id="PTHR46411:SF2">
    <property type="entry name" value="AAA+ ATPASE DOMAIN-CONTAINING PROTEIN"/>
    <property type="match status" value="1"/>
</dbReference>
<feature type="region of interest" description="Disordered" evidence="1">
    <location>
        <begin position="625"/>
        <end position="650"/>
    </location>
</feature>
<dbReference type="GeneID" id="41968988"/>
<accession>A0A507AVZ0</accession>
<dbReference type="InterPro" id="IPR054289">
    <property type="entry name" value="DUF7025"/>
</dbReference>
<dbReference type="EMBL" id="SKBQ01000006">
    <property type="protein sequence ID" value="TPX09081.1"/>
    <property type="molecule type" value="Genomic_DNA"/>
</dbReference>
<evidence type="ECO:0000256" key="1">
    <source>
        <dbReference type="SAM" id="MobiDB-lite"/>
    </source>
</evidence>
<dbReference type="Pfam" id="PF00004">
    <property type="entry name" value="AAA"/>
    <property type="match status" value="1"/>
</dbReference>
<feature type="compositionally biased region" description="Basic and acidic residues" evidence="1">
    <location>
        <begin position="113"/>
        <end position="127"/>
    </location>
</feature>
<gene>
    <name evidence="3" type="ORF">E0L32_001541</name>
    <name evidence="4" type="ORF">E0L32_001657</name>
</gene>
<protein>
    <recommendedName>
        <fullName evidence="2">AAA+ ATPase domain-containing protein</fullName>
    </recommendedName>
</protein>
<feature type="region of interest" description="Disordered" evidence="1">
    <location>
        <begin position="218"/>
        <end position="252"/>
    </location>
</feature>
<evidence type="ECO:0000313" key="5">
    <source>
        <dbReference type="Proteomes" id="UP000319257"/>
    </source>
</evidence>
<dbReference type="SMART" id="SM00382">
    <property type="entry name" value="AAA"/>
    <property type="match status" value="1"/>
</dbReference>
<dbReference type="InterPro" id="IPR003959">
    <property type="entry name" value="ATPase_AAA_core"/>
</dbReference>
<dbReference type="Proteomes" id="UP000319257">
    <property type="component" value="Unassembled WGS sequence"/>
</dbReference>
<evidence type="ECO:0000313" key="3">
    <source>
        <dbReference type="EMBL" id="TPX09081.1"/>
    </source>
</evidence>
<evidence type="ECO:0000259" key="2">
    <source>
        <dbReference type="SMART" id="SM00382"/>
    </source>
</evidence>
<feature type="compositionally biased region" description="Basic and acidic residues" evidence="1">
    <location>
        <begin position="143"/>
        <end position="154"/>
    </location>
</feature>
<dbReference type="GO" id="GO:0005524">
    <property type="term" value="F:ATP binding"/>
    <property type="evidence" value="ECO:0007669"/>
    <property type="project" value="InterPro"/>
</dbReference>
<reference evidence="3 5" key="1">
    <citation type="submission" date="2019-06" db="EMBL/GenBank/DDBJ databases">
        <title>Draft genome sequence of the filamentous fungus Phialemoniopsis curvata isolated from diesel fuel.</title>
        <authorList>
            <person name="Varaljay V.A."/>
            <person name="Lyon W.J."/>
            <person name="Crouch A.L."/>
            <person name="Drake C.E."/>
            <person name="Hollomon J.M."/>
            <person name="Nadeau L.J."/>
            <person name="Nunn H.S."/>
            <person name="Stevenson B.S."/>
            <person name="Bojanowski C.L."/>
            <person name="Crookes-Goodson W.J."/>
        </authorList>
    </citation>
    <scope>NUCLEOTIDE SEQUENCE [LARGE SCALE GENOMIC DNA]</scope>
    <source>
        <strain evidence="3 5">D216</strain>
    </source>
</reference>
<dbReference type="InterPro" id="IPR056599">
    <property type="entry name" value="AAA_lid_fung"/>
</dbReference>
<feature type="compositionally biased region" description="Polar residues" evidence="1">
    <location>
        <begin position="29"/>
        <end position="39"/>
    </location>
</feature>
<sequence length="958" mass="108010">MNGSSQARLSAKERPRQQSGPRFPGRLSAQRNSALSSGDTLDHGAGGDVSTFEVKLGDDKEGEIGEDREEEADEEGGEEGEGGEEDSDGEQATTDDEHSDTPTLPTQPHKNQRLQDRTSRHAPDHIVPKTLPSSKAKSVHLTISDDRSKGSAFETERRDLVALERRELRKNTGLLQAPSDTNPEPAPPHGNAIGVTTNDTHINFSAEGVSRRLMMLTRSPEETTSSYPKRRRHSPRSITNEGSPISSLPGSSEAAVPRMIDANILGLPEDATTSPGAFQAYLANLVRCSQLTFEPASRKKIIHHIGDGGKGPYYFDHPQWVFGDGESKALKSNMPVRSIDAYLERRPEIGFVVFRHYNPSTMKAPEVTDDEEGSLSPIGHTSEHIETRTPNLVAAFKKLSKFGSNNFKVEHGTVIADSISLSSPYLAIFHSREILAEFLATLPSNERASLQLLLEYILCELNNEYESVDKLLGKGTITSSSIEYLFKPGDLLLKGKGNDICGYLATSWLDHSTRPLKETAEMKRKSCWSIVCEHWDFDGVFSHRKTILQFSLDSDQSSELKIDELDVKPLRSGDQATETLRRRGEMFWKCRFRHFVSYLEDPTRDSSGEERFMIDLGMYRELHKRESHDKSLGEKEVSDDLGPQRMKSESPPDEEFLYLLPRTIKGYSLKRKKWLDLEVDKISEVAWNKDAFENLVLERKTKRLLQALVSNHLEAERGTDLIYGKGNGLILLLHGGQGTGKTLTAESVAEIAEKPLYPVTCGDIGTESEMVETYLESVLHLGKTWGCVVLLDEADVFLEQRSLEDLQRNALVSVFLRTLEYYDGILILTSNRVDTFDEAFKSRIQLALHYPNLETHHRIKIWENFIRRLQSLKENIDFSDLISHVPQLANHEMNGREIRNVITTARKYAMWEKERLDFEILEDIIQTTGRFNAYIKKLHGNHTQDELAEEDGLRLQRL</sequence>